<evidence type="ECO:0000256" key="8">
    <source>
        <dbReference type="ARBA" id="ARBA00023125"/>
    </source>
</evidence>
<evidence type="ECO:0000256" key="13">
    <source>
        <dbReference type="ARBA" id="ARBA00048988"/>
    </source>
</evidence>
<dbReference type="InterPro" id="IPR011604">
    <property type="entry name" value="PDDEXK-like_dom_sf"/>
</dbReference>
<evidence type="ECO:0000256" key="3">
    <source>
        <dbReference type="ARBA" id="ARBA00022763"/>
    </source>
</evidence>
<sequence>MEREEALNPGKSVFVSAPAGSGKTQLLAERYVRLLEENLKNKALQEYSEKFAGRPLITENILSITFTRKAAFEMRERVFELLLGSKSEELRKIGRHLLEHPERIRISTIHSFCHSLLRRFSLEAGIDPEFNIIGGWAAESLSLEAIDAAIRNIIERDIGVRKSLQACLARLRMRKLIQNISAITKKLPITDPAFARWQGERNQIYFEIFKLAVDILKKNKKEEGCLEYHDLEVETLKLLRENPEWLNILYTFNSQIQHILVDEFQDTNFYQWRIIYALIEDWVSGSGIANEMFAQPTLFLVGDEGQSIYLFRGADVQLFREASRMMKENFGREGRYVYYRPEENYRSLDAVINFANFLFQKVMTGSREDNLKTSYIRFKKGREDKQKGEVGILLSRSPKKIGAQKMRELDAEIMGGKIQSIVGSSLVFDKEKGETLPCQWKDIAVLLRDRNSLPQIEAAFKHRNIPYVVIGSKGLFETPEVRLLYAILKFLRDPTDDLSFLSLLFSPCSYLSSKEVNLIARAPGFTLLRRFEATKLSGKEEEKRSRLLSLINKWEMLAFRSSTVEVLEKVLLDLKIWNIYSSDEEAANIKKFLWMVQLLESEGLTLWDIAGEIAAFSQRGDEEKGQIEVEGTNAVNILTIHGAKGLEFPIVFISRIHEVSPDKRTGIFVDEAREYVSVTLSQGKKEESEQIKWTRQKYNLIAREEQKRLFYVAVTRARDYLYLTGIWPVEDKVKKSSWLGYLKDAFEIEFSSEGPRSKTFLPEGVYLEDGKNYMKLPIISPPKEEEVPTLDRSGPLEEPLEFVRVSPTEAVEIPPELVGEGGLELGEIMHQALEMISKNRLTPHEVEGFLESRSLNSWVRNEIRRHLKVMKEAGLLEKYVIPDNRESYSELPFAMKDKGKVISGRIDRVILEENTALIIDYKTHSQNEEEIRKIYKPQIEYYKKAVEAIFKPASIRAYILLTGSG</sequence>
<comment type="catalytic activity">
    <reaction evidence="11">
        <text>Couples ATP hydrolysis with the unwinding of duplex DNA by translocating in the 3'-5' direction.</text>
        <dbReference type="EC" id="5.6.2.4"/>
    </reaction>
</comment>
<evidence type="ECO:0000256" key="14">
    <source>
        <dbReference type="PROSITE-ProRule" id="PRU00560"/>
    </source>
</evidence>
<dbReference type="SUPFAM" id="SSF52980">
    <property type="entry name" value="Restriction endonuclease-like"/>
    <property type="match status" value="1"/>
</dbReference>
<dbReference type="Pfam" id="PF12705">
    <property type="entry name" value="PDDEXK_1"/>
    <property type="match status" value="1"/>
</dbReference>
<dbReference type="EC" id="5.6.2.4" evidence="12"/>
<dbReference type="GO" id="GO:0000725">
    <property type="term" value="P:recombinational repair"/>
    <property type="evidence" value="ECO:0007669"/>
    <property type="project" value="TreeGrafter"/>
</dbReference>
<dbReference type="PROSITE" id="PS51217">
    <property type="entry name" value="UVRD_HELICASE_CTER"/>
    <property type="match status" value="1"/>
</dbReference>
<dbReference type="Gene3D" id="3.90.320.10">
    <property type="match status" value="1"/>
</dbReference>
<name>A0A523TFD3_UNCAE</name>
<accession>A0A523TFD3</accession>
<keyword evidence="10" id="KW-0413">Isomerase</keyword>
<reference evidence="17 18" key="1">
    <citation type="submission" date="2019-03" db="EMBL/GenBank/DDBJ databases">
        <title>Metabolic potential of uncultured bacteria and archaea associated with petroleum seepage in deep-sea sediments.</title>
        <authorList>
            <person name="Dong X."/>
            <person name="Hubert C."/>
        </authorList>
    </citation>
    <scope>NUCLEOTIDE SEQUENCE [LARGE SCALE GENOMIC DNA]</scope>
    <source>
        <strain evidence="17">E44_bin3</strain>
    </source>
</reference>
<evidence type="ECO:0000256" key="4">
    <source>
        <dbReference type="ARBA" id="ARBA00022801"/>
    </source>
</evidence>
<evidence type="ECO:0000313" key="18">
    <source>
        <dbReference type="Proteomes" id="UP000316517"/>
    </source>
</evidence>
<dbReference type="PANTHER" id="PTHR11070:SF67">
    <property type="entry name" value="DNA 3'-5' HELICASE"/>
    <property type="match status" value="1"/>
</dbReference>
<gene>
    <name evidence="17" type="ORF">E3J68_02885</name>
</gene>
<comment type="caution">
    <text evidence="17">The sequence shown here is derived from an EMBL/GenBank/DDBJ whole genome shotgun (WGS) entry which is preliminary data.</text>
</comment>
<dbReference type="InterPro" id="IPR000212">
    <property type="entry name" value="DNA_helicase_UvrD/REP"/>
</dbReference>
<evidence type="ECO:0000256" key="6">
    <source>
        <dbReference type="ARBA" id="ARBA00022839"/>
    </source>
</evidence>
<dbReference type="PROSITE" id="PS51198">
    <property type="entry name" value="UVRD_HELICASE_ATP_BIND"/>
    <property type="match status" value="1"/>
</dbReference>
<evidence type="ECO:0000256" key="12">
    <source>
        <dbReference type="ARBA" id="ARBA00034808"/>
    </source>
</evidence>
<dbReference type="Pfam" id="PF13361">
    <property type="entry name" value="UvrD_C"/>
    <property type="match status" value="1"/>
</dbReference>
<feature type="domain" description="UvrD-like helicase ATP-binding" evidence="15">
    <location>
        <begin position="1"/>
        <end position="348"/>
    </location>
</feature>
<dbReference type="CDD" id="cd17932">
    <property type="entry name" value="DEXQc_UvrD"/>
    <property type="match status" value="1"/>
</dbReference>
<evidence type="ECO:0000259" key="15">
    <source>
        <dbReference type="PROSITE" id="PS51198"/>
    </source>
</evidence>
<organism evidence="17 18">
    <name type="scientific">Aerophobetes bacterium</name>
    <dbReference type="NCBI Taxonomy" id="2030807"/>
    <lineage>
        <taxon>Bacteria</taxon>
        <taxon>Candidatus Aerophobota</taxon>
    </lineage>
</organism>
<dbReference type="GO" id="GO:0004527">
    <property type="term" value="F:exonuclease activity"/>
    <property type="evidence" value="ECO:0007669"/>
    <property type="project" value="UniProtKB-KW"/>
</dbReference>
<dbReference type="InterPro" id="IPR014017">
    <property type="entry name" value="DNA_helicase_UvrD-like_C"/>
</dbReference>
<feature type="binding site" evidence="14">
    <location>
        <begin position="17"/>
        <end position="24"/>
    </location>
    <ligand>
        <name>ATP</name>
        <dbReference type="ChEBI" id="CHEBI:30616"/>
    </ligand>
</feature>
<evidence type="ECO:0000256" key="11">
    <source>
        <dbReference type="ARBA" id="ARBA00034617"/>
    </source>
</evidence>
<evidence type="ECO:0000259" key="16">
    <source>
        <dbReference type="PROSITE" id="PS51217"/>
    </source>
</evidence>
<dbReference type="EMBL" id="SOJT01000127">
    <property type="protein sequence ID" value="TET28639.1"/>
    <property type="molecule type" value="Genomic_DNA"/>
</dbReference>
<proteinExistence type="predicted"/>
<dbReference type="InterPro" id="IPR038726">
    <property type="entry name" value="PDDEXK_AddAB-type"/>
</dbReference>
<dbReference type="GO" id="GO:0003677">
    <property type="term" value="F:DNA binding"/>
    <property type="evidence" value="ECO:0007669"/>
    <property type="project" value="UniProtKB-KW"/>
</dbReference>
<dbReference type="SUPFAM" id="SSF52540">
    <property type="entry name" value="P-loop containing nucleoside triphosphate hydrolases"/>
    <property type="match status" value="1"/>
</dbReference>
<dbReference type="InterPro" id="IPR011335">
    <property type="entry name" value="Restrct_endonuc-II-like"/>
</dbReference>
<dbReference type="InterPro" id="IPR014016">
    <property type="entry name" value="UvrD-like_ATP-bd"/>
</dbReference>
<evidence type="ECO:0000313" key="17">
    <source>
        <dbReference type="EMBL" id="TET28639.1"/>
    </source>
</evidence>
<keyword evidence="1" id="KW-0540">Nuclease</keyword>
<dbReference type="GO" id="GO:0005829">
    <property type="term" value="C:cytosol"/>
    <property type="evidence" value="ECO:0007669"/>
    <property type="project" value="TreeGrafter"/>
</dbReference>
<keyword evidence="8" id="KW-0238">DNA-binding</keyword>
<evidence type="ECO:0000256" key="7">
    <source>
        <dbReference type="ARBA" id="ARBA00022840"/>
    </source>
</evidence>
<dbReference type="Gene3D" id="3.40.50.300">
    <property type="entry name" value="P-loop containing nucleotide triphosphate hydrolases"/>
    <property type="match status" value="4"/>
</dbReference>
<keyword evidence="9" id="KW-0234">DNA repair</keyword>
<evidence type="ECO:0000256" key="2">
    <source>
        <dbReference type="ARBA" id="ARBA00022741"/>
    </source>
</evidence>
<keyword evidence="4 14" id="KW-0378">Hydrolase</keyword>
<dbReference type="GO" id="GO:0043138">
    <property type="term" value="F:3'-5' DNA helicase activity"/>
    <property type="evidence" value="ECO:0007669"/>
    <property type="project" value="UniProtKB-EC"/>
</dbReference>
<keyword evidence="6" id="KW-0269">Exonuclease</keyword>
<keyword evidence="3" id="KW-0227">DNA damage</keyword>
<dbReference type="PANTHER" id="PTHR11070">
    <property type="entry name" value="UVRD / RECB / PCRA DNA HELICASE FAMILY MEMBER"/>
    <property type="match status" value="1"/>
</dbReference>
<dbReference type="Gene3D" id="1.10.486.10">
    <property type="entry name" value="PCRA, domain 4"/>
    <property type="match status" value="1"/>
</dbReference>
<keyword evidence="5 14" id="KW-0347">Helicase</keyword>
<evidence type="ECO:0000256" key="9">
    <source>
        <dbReference type="ARBA" id="ARBA00023204"/>
    </source>
</evidence>
<keyword evidence="7 14" id="KW-0067">ATP-binding</keyword>
<evidence type="ECO:0000256" key="5">
    <source>
        <dbReference type="ARBA" id="ARBA00022806"/>
    </source>
</evidence>
<dbReference type="AlphaFoldDB" id="A0A523TFD3"/>
<feature type="domain" description="UvrD-like helicase C-terminal" evidence="16">
    <location>
        <begin position="360"/>
        <end position="645"/>
    </location>
</feature>
<dbReference type="InterPro" id="IPR027417">
    <property type="entry name" value="P-loop_NTPase"/>
</dbReference>
<evidence type="ECO:0000256" key="10">
    <source>
        <dbReference type="ARBA" id="ARBA00023235"/>
    </source>
</evidence>
<protein>
    <recommendedName>
        <fullName evidence="12">DNA 3'-5' helicase</fullName>
        <ecNumber evidence="12">5.6.2.4</ecNumber>
    </recommendedName>
</protein>
<dbReference type="GO" id="GO:0005524">
    <property type="term" value="F:ATP binding"/>
    <property type="evidence" value="ECO:0007669"/>
    <property type="project" value="UniProtKB-UniRule"/>
</dbReference>
<keyword evidence="2 14" id="KW-0547">Nucleotide-binding</keyword>
<feature type="non-terminal residue" evidence="17">
    <location>
        <position position="965"/>
    </location>
</feature>
<evidence type="ECO:0000256" key="1">
    <source>
        <dbReference type="ARBA" id="ARBA00022722"/>
    </source>
</evidence>
<comment type="catalytic activity">
    <reaction evidence="13">
        <text>ATP + H2O = ADP + phosphate + H(+)</text>
        <dbReference type="Rhea" id="RHEA:13065"/>
        <dbReference type="ChEBI" id="CHEBI:15377"/>
        <dbReference type="ChEBI" id="CHEBI:15378"/>
        <dbReference type="ChEBI" id="CHEBI:30616"/>
        <dbReference type="ChEBI" id="CHEBI:43474"/>
        <dbReference type="ChEBI" id="CHEBI:456216"/>
        <dbReference type="EC" id="5.6.2.4"/>
    </reaction>
</comment>
<dbReference type="Pfam" id="PF00580">
    <property type="entry name" value="UvrD-helicase"/>
    <property type="match status" value="1"/>
</dbReference>
<dbReference type="Proteomes" id="UP000316517">
    <property type="component" value="Unassembled WGS sequence"/>
</dbReference>